<accession>B5RPE2</accession>
<organism evidence="1 2">
    <name type="scientific">Borrelia duttonii (strain Ly)</name>
    <dbReference type="NCBI Taxonomy" id="412419"/>
    <lineage>
        <taxon>Bacteria</taxon>
        <taxon>Pseudomonadati</taxon>
        <taxon>Spirochaetota</taxon>
        <taxon>Spirochaetia</taxon>
        <taxon>Spirochaetales</taxon>
        <taxon>Borreliaceae</taxon>
        <taxon>Borrelia</taxon>
    </lineage>
</organism>
<dbReference type="Proteomes" id="UP000000611">
    <property type="component" value="Plasmid pl31"/>
</dbReference>
<dbReference type="EMBL" id="CP000991">
    <property type="protein sequence ID" value="ACH94228.1"/>
    <property type="molecule type" value="Genomic_DNA"/>
</dbReference>
<gene>
    <name evidence="1" type="primary">bppB</name>
    <name evidence="1" type="ordered locus">BDU_9009</name>
</gene>
<protein>
    <submittedName>
        <fullName evidence="1">BppB protein</fullName>
    </submittedName>
</protein>
<dbReference type="RefSeq" id="WP_012539769.1">
    <property type="nucleotide sequence ID" value="NC_011262.1"/>
</dbReference>
<dbReference type="Pfam" id="PF03196">
    <property type="entry name" value="DUF261"/>
    <property type="match status" value="1"/>
</dbReference>
<dbReference type="OrthoDB" id="350964at2"/>
<evidence type="ECO:0000313" key="1">
    <source>
        <dbReference type="EMBL" id="ACH94228.1"/>
    </source>
</evidence>
<sequence length="160" mass="19462">MKLQQNDNRFLLEIRRWNCYFLSLHYYIASLTKNKFDFNDINNNYYQFVSLGYMKSNCYILNPCRILSFFGVKRDVRVEDKDYKCLKDEFEISEVRIRNNIGSHFMATNNTEVLHDPLFLKDRGQEYHLKSERIFRKIQLTPHMYLLLKGYMPFLCLLKK</sequence>
<reference evidence="1 2" key="1">
    <citation type="journal article" date="2008" name="PLoS Genet.">
        <title>The genome of Borrelia recurrentis, the agent of deadly louse-borne relapsing fever, is a degraded subset of tick-borne Borrelia duttonii.</title>
        <authorList>
            <person name="Lescot M."/>
            <person name="Audic S."/>
            <person name="Robert C."/>
            <person name="Nguyen T.T."/>
            <person name="Blanc G."/>
            <person name="Cutler S.J."/>
            <person name="Wincker P."/>
            <person name="Couloux A."/>
            <person name="Claverie J.-M."/>
            <person name="Raoult D."/>
            <person name="Drancourt M."/>
        </authorList>
    </citation>
    <scope>NUCLEOTIDE SEQUENCE [LARGE SCALE GENOMIC DNA]</scope>
    <source>
        <strain evidence="1 2">Ly</strain>
    </source>
</reference>
<dbReference type="HOGENOM" id="CLU_139609_0_0_12"/>
<geneLocation type="plasmid" evidence="1 2">
    <name>pl31</name>
</geneLocation>
<name>B5RPE2_BORDL</name>
<dbReference type="KEGG" id="bdu:BDU_9009"/>
<dbReference type="InterPro" id="IPR004884">
    <property type="entry name" value="DUF261"/>
</dbReference>
<keyword evidence="2" id="KW-1185">Reference proteome</keyword>
<proteinExistence type="predicted"/>
<dbReference type="AlphaFoldDB" id="B5RPE2"/>
<keyword evidence="1" id="KW-0614">Plasmid</keyword>
<evidence type="ECO:0000313" key="2">
    <source>
        <dbReference type="Proteomes" id="UP000000611"/>
    </source>
</evidence>